<evidence type="ECO:0000313" key="1">
    <source>
        <dbReference type="EMBL" id="XDK39417.1"/>
    </source>
</evidence>
<sequence length="174" mass="19361">MEPMITGYHRITPSRYRETPGLSYEAFVVGDVFEHRPGRTVSELDNLWQSLINMNNHPAHIDAHYAQRTEFGRLLVNSSVTLAIVSGMTVATLSARAIANLGWDEIRLPNPVFAGDTLYAESEVLAKRLSRSRPGQGIVTVGVMGRNQDGLPVITYRRTFLVPCEECSQDYPIG</sequence>
<proteinExistence type="predicted"/>
<dbReference type="Gene3D" id="3.10.129.10">
    <property type="entry name" value="Hotdog Thioesterase"/>
    <property type="match status" value="1"/>
</dbReference>
<dbReference type="Pfam" id="PF19315">
    <property type="entry name" value="MC_hydratase"/>
    <property type="match status" value="1"/>
</dbReference>
<dbReference type="AlphaFoldDB" id="A0AB39I736"/>
<dbReference type="PANTHER" id="PTHR43664:SF1">
    <property type="entry name" value="BETA-METHYLMALYL-COA DEHYDRATASE"/>
    <property type="match status" value="1"/>
</dbReference>
<gene>
    <name evidence="1" type="ORF">AB4Y39_12355</name>
</gene>
<reference evidence="1" key="1">
    <citation type="submission" date="2024-07" db="EMBL/GenBank/DDBJ databases">
        <title>Identification and characteristics of a novel species of coltsfoot's symbiotic bacteria.</title>
        <authorList>
            <person name="Juszczyk A."/>
            <person name="Jasielczuk I."/>
            <person name="Gurgul A."/>
            <person name="Rogala M."/>
            <person name="Kowalczyk A."/>
            <person name="Szmatola T."/>
            <person name="Kosecka-Strojek M."/>
            <person name="Arent Z."/>
            <person name="Latowski D."/>
        </authorList>
    </citation>
    <scope>NUCLEOTIDE SEQUENCE</scope>
    <source>
        <strain evidence="1">Hg7Tf</strain>
    </source>
</reference>
<protein>
    <submittedName>
        <fullName evidence="1">MaoC family dehydratase</fullName>
    </submittedName>
</protein>
<dbReference type="SUPFAM" id="SSF54637">
    <property type="entry name" value="Thioesterase/thiol ester dehydrase-isomerase"/>
    <property type="match status" value="1"/>
</dbReference>
<name>A0AB39I736_9PSED</name>
<dbReference type="CDD" id="cd03451">
    <property type="entry name" value="FkbR2"/>
    <property type="match status" value="1"/>
</dbReference>
<accession>A0AB39I736</accession>
<organism evidence="1">
    <name type="scientific">Pseudomonas sp. Hg7Tf</name>
    <dbReference type="NCBI Taxonomy" id="3236988"/>
    <lineage>
        <taxon>Bacteria</taxon>
        <taxon>Pseudomonadati</taxon>
        <taxon>Pseudomonadota</taxon>
        <taxon>Gammaproteobacteria</taxon>
        <taxon>Pseudomonadales</taxon>
        <taxon>Pseudomonadaceae</taxon>
        <taxon>Pseudomonas</taxon>
    </lineage>
</organism>
<dbReference type="PANTHER" id="PTHR43664">
    <property type="entry name" value="MONOAMINE OXIDASE-RELATED"/>
    <property type="match status" value="1"/>
</dbReference>
<dbReference type="RefSeq" id="WP_280041816.1">
    <property type="nucleotide sequence ID" value="NZ_CP162607.1"/>
</dbReference>
<dbReference type="InterPro" id="IPR029069">
    <property type="entry name" value="HotDog_dom_sf"/>
</dbReference>
<dbReference type="EMBL" id="CP162607">
    <property type="protein sequence ID" value="XDK39417.1"/>
    <property type="molecule type" value="Genomic_DNA"/>
</dbReference>
<dbReference type="InterPro" id="IPR052342">
    <property type="entry name" value="MCH/BMMD"/>
</dbReference>
<dbReference type="InterPro" id="IPR048274">
    <property type="entry name" value="MC_hydratase"/>
</dbReference>
<dbReference type="GO" id="GO:0016829">
    <property type="term" value="F:lyase activity"/>
    <property type="evidence" value="ECO:0007669"/>
    <property type="project" value="InterPro"/>
</dbReference>